<sequence>MSQSDAIGQKTRELCETILEDAGFKSAQQRIQAFLEDEKARTQYEEVVRLGQSLRRKQQFGEPLSEEEIEQFEKAREELLANEVARGFLDAQTELEEMRQAIQQQVALTMELGRMPTREDMDGCGCGSGCGCH</sequence>
<dbReference type="AlphaFoldDB" id="A0A6M1RWY1"/>
<dbReference type="Gene3D" id="1.20.1500.10">
    <property type="entry name" value="YheA/YmcA-like"/>
    <property type="match status" value="1"/>
</dbReference>
<dbReference type="SUPFAM" id="SSF158622">
    <property type="entry name" value="YheA/YmcA-like"/>
    <property type="match status" value="1"/>
</dbReference>
<dbReference type="RefSeq" id="WP_165107198.1">
    <property type="nucleotide sequence ID" value="NZ_JAAKYA010000052.1"/>
</dbReference>
<keyword evidence="2" id="KW-1185">Reference proteome</keyword>
<proteinExistence type="predicted"/>
<dbReference type="Proteomes" id="UP000477311">
    <property type="component" value="Unassembled WGS sequence"/>
</dbReference>
<comment type="caution">
    <text evidence="1">The sequence shown here is derived from an EMBL/GenBank/DDBJ whole genome shotgun (WGS) entry which is preliminary data.</text>
</comment>
<accession>A0A6M1RWY1</accession>
<protein>
    <submittedName>
        <fullName evidence="1">YlbF family regulator</fullName>
    </submittedName>
</protein>
<name>A0A6M1RWY1_9BACT</name>
<evidence type="ECO:0000313" key="2">
    <source>
        <dbReference type="Proteomes" id="UP000477311"/>
    </source>
</evidence>
<dbReference type="InterPro" id="IPR010368">
    <property type="entry name" value="Com_YlbF"/>
</dbReference>
<evidence type="ECO:0000313" key="1">
    <source>
        <dbReference type="EMBL" id="NGO39272.1"/>
    </source>
</evidence>
<reference evidence="1 2" key="1">
    <citation type="submission" date="2020-02" db="EMBL/GenBank/DDBJ databases">
        <title>Draft genome sequence of Limisphaera ngatamarikiensis NGM72.4T, a thermophilic Verrucomicrobia grouped in subdivision 3.</title>
        <authorList>
            <person name="Carere C.R."/>
            <person name="Steen J."/>
            <person name="Hugenholtz P."/>
            <person name="Stott M.B."/>
        </authorList>
    </citation>
    <scope>NUCLEOTIDE SEQUENCE [LARGE SCALE GENOMIC DNA]</scope>
    <source>
        <strain evidence="1 2">NGM72.4</strain>
    </source>
</reference>
<dbReference type="Pfam" id="PF06133">
    <property type="entry name" value="Com_YlbF"/>
    <property type="match status" value="1"/>
</dbReference>
<dbReference type="EMBL" id="JAAKYA010000052">
    <property type="protein sequence ID" value="NGO39272.1"/>
    <property type="molecule type" value="Genomic_DNA"/>
</dbReference>
<dbReference type="InterPro" id="IPR023378">
    <property type="entry name" value="YheA/YmcA-like_dom_sf"/>
</dbReference>
<gene>
    <name evidence="1" type="ORF">G4L39_07655</name>
</gene>
<organism evidence="1 2">
    <name type="scientific">Limisphaera ngatamarikiensis</name>
    <dbReference type="NCBI Taxonomy" id="1324935"/>
    <lineage>
        <taxon>Bacteria</taxon>
        <taxon>Pseudomonadati</taxon>
        <taxon>Verrucomicrobiota</taxon>
        <taxon>Verrucomicrobiia</taxon>
        <taxon>Limisphaerales</taxon>
        <taxon>Limisphaeraceae</taxon>
        <taxon>Limisphaera</taxon>
    </lineage>
</organism>